<reference evidence="3" key="1">
    <citation type="journal article" date="2019" name="Int. J. Syst. Evol. Microbiol.">
        <title>The Global Catalogue of Microorganisms (GCM) 10K type strain sequencing project: providing services to taxonomists for standard genome sequencing and annotation.</title>
        <authorList>
            <consortium name="The Broad Institute Genomics Platform"/>
            <consortium name="The Broad Institute Genome Sequencing Center for Infectious Disease"/>
            <person name="Wu L."/>
            <person name="Ma J."/>
        </authorList>
    </citation>
    <scope>NUCLEOTIDE SEQUENCE [LARGE SCALE GENOMIC DNA]</scope>
    <source>
        <strain evidence="3">JCM 18077</strain>
    </source>
</reference>
<evidence type="ECO:0000313" key="2">
    <source>
        <dbReference type="EMBL" id="GAA4751227.1"/>
    </source>
</evidence>
<evidence type="ECO:0000256" key="1">
    <source>
        <dbReference type="SAM" id="MobiDB-lite"/>
    </source>
</evidence>
<evidence type="ECO:0008006" key="4">
    <source>
        <dbReference type="Google" id="ProtNLM"/>
    </source>
</evidence>
<dbReference type="EMBL" id="BAABIE010000009">
    <property type="protein sequence ID" value="GAA4751227.1"/>
    <property type="molecule type" value="Genomic_DNA"/>
</dbReference>
<accession>A0ABP8ZAP2</accession>
<feature type="compositionally biased region" description="Basic and acidic residues" evidence="1">
    <location>
        <begin position="113"/>
        <end position="123"/>
    </location>
</feature>
<feature type="region of interest" description="Disordered" evidence="1">
    <location>
        <begin position="56"/>
        <end position="123"/>
    </location>
</feature>
<protein>
    <recommendedName>
        <fullName evidence="4">Transcriptional regulator</fullName>
    </recommendedName>
</protein>
<organism evidence="2 3">
    <name type="scientific">Gordonia alkaliphila</name>
    <dbReference type="NCBI Taxonomy" id="1053547"/>
    <lineage>
        <taxon>Bacteria</taxon>
        <taxon>Bacillati</taxon>
        <taxon>Actinomycetota</taxon>
        <taxon>Actinomycetes</taxon>
        <taxon>Mycobacteriales</taxon>
        <taxon>Gordoniaceae</taxon>
        <taxon>Gordonia</taxon>
    </lineage>
</organism>
<evidence type="ECO:0000313" key="3">
    <source>
        <dbReference type="Proteomes" id="UP001500822"/>
    </source>
</evidence>
<gene>
    <name evidence="2" type="ORF">GCM10023217_22410</name>
</gene>
<proteinExistence type="predicted"/>
<dbReference type="Proteomes" id="UP001500822">
    <property type="component" value="Unassembled WGS sequence"/>
</dbReference>
<keyword evidence="3" id="KW-1185">Reference proteome</keyword>
<name>A0ABP8ZAP2_9ACTN</name>
<comment type="caution">
    <text evidence="2">The sequence shown here is derived from an EMBL/GenBank/DDBJ whole genome shotgun (WGS) entry which is preliminary data.</text>
</comment>
<sequence>MVVAALVCVGMGWWQLDRFESASGTAQNLGYALQWPVFAIAFVWAYRRFVMLEADPDSVETERSRSGPTEIPAGILPERPTAADPSVAALDDDDDDQARSDYNRYLAGFGGEPDSRPLEKDQE</sequence>